<organism evidence="1">
    <name type="scientific">uncultured Caudovirales phage</name>
    <dbReference type="NCBI Taxonomy" id="2100421"/>
    <lineage>
        <taxon>Viruses</taxon>
        <taxon>Duplodnaviria</taxon>
        <taxon>Heunggongvirae</taxon>
        <taxon>Uroviricota</taxon>
        <taxon>Caudoviricetes</taxon>
        <taxon>Peduoviridae</taxon>
        <taxon>Maltschvirus</taxon>
        <taxon>Maltschvirus maltsch</taxon>
    </lineage>
</organism>
<evidence type="ECO:0000313" key="1">
    <source>
        <dbReference type="EMBL" id="CAB4129640.1"/>
    </source>
</evidence>
<accession>A0A6J5L9T6</accession>
<gene>
    <name evidence="1" type="ORF">UFOVP116_66</name>
</gene>
<protein>
    <submittedName>
        <fullName evidence="1">Uncharacterized protein</fullName>
    </submittedName>
</protein>
<proteinExistence type="predicted"/>
<name>A0A6J5L9T6_9CAUD</name>
<reference evidence="1" key="1">
    <citation type="submission" date="2020-04" db="EMBL/GenBank/DDBJ databases">
        <authorList>
            <person name="Chiriac C."/>
            <person name="Salcher M."/>
            <person name="Ghai R."/>
            <person name="Kavagutti S V."/>
        </authorList>
    </citation>
    <scope>NUCLEOTIDE SEQUENCE</scope>
</reference>
<sequence>MKFDSDIDIDVGDRSVFLSHLKHIPASMTRDGAVCKHNSGIHITEIPVDSVKGCASLDFETAQDRGYIKLDVLNVSLYQQITSETHLQRLMEREPPWHRLYDPAFCGKLIHIGRHYNSLISMPEAVNSIPRLAMFLAIIRPAKKHLIGYTWKEVAKTIWDKPEDGSYGFKMSHSLGYSHLVAVHMNLLDEADSILAV</sequence>
<dbReference type="EMBL" id="LR796237">
    <property type="protein sequence ID" value="CAB4129640.1"/>
    <property type="molecule type" value="Genomic_DNA"/>
</dbReference>